<evidence type="ECO:0000259" key="1">
    <source>
        <dbReference type="Pfam" id="PF04993"/>
    </source>
</evidence>
<organism evidence="2 3">
    <name type="scientific">Pedobacter agri</name>
    <dbReference type="NCBI Taxonomy" id="454586"/>
    <lineage>
        <taxon>Bacteria</taxon>
        <taxon>Pseudomonadati</taxon>
        <taxon>Bacteroidota</taxon>
        <taxon>Sphingobacteriia</taxon>
        <taxon>Sphingobacteriales</taxon>
        <taxon>Sphingobacteriaceae</taxon>
        <taxon>Pedobacter</taxon>
    </lineage>
</organism>
<reference evidence="2" key="1">
    <citation type="submission" date="2022-11" db="EMBL/GenBank/DDBJ databases">
        <authorList>
            <person name="Graham C."/>
            <person name="Newman J.D."/>
        </authorList>
    </citation>
    <scope>NUCLEOTIDE SEQUENCE</scope>
    <source>
        <strain evidence="2">DSM 19486</strain>
    </source>
</reference>
<gene>
    <name evidence="2" type="ORF">OQZ29_20075</name>
</gene>
<keyword evidence="3" id="KW-1185">Reference proteome</keyword>
<protein>
    <submittedName>
        <fullName evidence="2">TfoX/Sxy family protein</fullName>
    </submittedName>
</protein>
<dbReference type="Proteomes" id="UP001142592">
    <property type="component" value="Unassembled WGS sequence"/>
</dbReference>
<dbReference type="Pfam" id="PF04993">
    <property type="entry name" value="TfoX_N"/>
    <property type="match status" value="1"/>
</dbReference>
<dbReference type="RefSeq" id="WP_010601535.1">
    <property type="nucleotide sequence ID" value="NZ_JAPJUH010000006.1"/>
</dbReference>
<sequence length="116" mass="13381">MPYNEILANRVAEKLMHLPDVEEKEMFGGLIFMVDQKMCIGVMKDKVMLRLAPESLVALENIDGWEQMMMSNTVMNGYILVSQDVLNRNEDLDFWIKLALEFNPLAKASKKNKTKQ</sequence>
<evidence type="ECO:0000313" key="3">
    <source>
        <dbReference type="Proteomes" id="UP001142592"/>
    </source>
</evidence>
<dbReference type="SUPFAM" id="SSF159894">
    <property type="entry name" value="YgaC/TfoX-N like"/>
    <property type="match status" value="1"/>
</dbReference>
<feature type="domain" description="TfoX N-terminal" evidence="1">
    <location>
        <begin position="14"/>
        <end position="102"/>
    </location>
</feature>
<dbReference type="Gene3D" id="3.30.1460.30">
    <property type="entry name" value="YgaC/TfoX-N like chaperone"/>
    <property type="match status" value="1"/>
</dbReference>
<accession>A0A9X3DFW8</accession>
<comment type="caution">
    <text evidence="2">The sequence shown here is derived from an EMBL/GenBank/DDBJ whole genome shotgun (WGS) entry which is preliminary data.</text>
</comment>
<proteinExistence type="predicted"/>
<dbReference type="AlphaFoldDB" id="A0A9X3DFW8"/>
<name>A0A9X3DFW8_9SPHI</name>
<evidence type="ECO:0000313" key="2">
    <source>
        <dbReference type="EMBL" id="MCX3267068.1"/>
    </source>
</evidence>
<dbReference type="EMBL" id="JAPJUH010000006">
    <property type="protein sequence ID" value="MCX3267068.1"/>
    <property type="molecule type" value="Genomic_DNA"/>
</dbReference>
<dbReference type="InterPro" id="IPR007076">
    <property type="entry name" value="TfoX_N"/>
</dbReference>